<keyword evidence="10" id="KW-1185">Reference proteome</keyword>
<dbReference type="InterPro" id="IPR043936">
    <property type="entry name" value="HOOK_N"/>
</dbReference>
<dbReference type="Proteomes" id="UP000521578">
    <property type="component" value="Unassembled WGS sequence"/>
</dbReference>
<dbReference type="GO" id="GO:0031122">
    <property type="term" value="P:cytoplasmic microtubule organization"/>
    <property type="evidence" value="ECO:0007669"/>
    <property type="project" value="TreeGrafter"/>
</dbReference>
<dbReference type="GO" id="GO:0051959">
    <property type="term" value="F:dynein light intermediate chain binding"/>
    <property type="evidence" value="ECO:0007669"/>
    <property type="project" value="TreeGrafter"/>
</dbReference>
<dbReference type="GO" id="GO:0005813">
    <property type="term" value="C:centrosome"/>
    <property type="evidence" value="ECO:0007669"/>
    <property type="project" value="TreeGrafter"/>
</dbReference>
<feature type="non-terminal residue" evidence="9">
    <location>
        <position position="1"/>
    </location>
</feature>
<feature type="compositionally biased region" description="Polar residues" evidence="7">
    <location>
        <begin position="1908"/>
        <end position="1932"/>
    </location>
</feature>
<dbReference type="GO" id="GO:0007165">
    <property type="term" value="P:signal transduction"/>
    <property type="evidence" value="ECO:0007669"/>
    <property type="project" value="UniProtKB-ARBA"/>
</dbReference>
<feature type="coiled-coil region" evidence="6">
    <location>
        <begin position="969"/>
        <end position="1010"/>
    </location>
</feature>
<comment type="similarity">
    <text evidence="5">Belongs to the CCDC88 family.</text>
</comment>
<feature type="coiled-coil region" evidence="6">
    <location>
        <begin position="1133"/>
        <end position="1174"/>
    </location>
</feature>
<evidence type="ECO:0000313" key="9">
    <source>
        <dbReference type="EMBL" id="NXE88819.1"/>
    </source>
</evidence>
<dbReference type="FunFam" id="1.10.418.10:FF:000035">
    <property type="entry name" value="girdin isoform X1"/>
    <property type="match status" value="1"/>
</dbReference>
<dbReference type="Pfam" id="PF19047">
    <property type="entry name" value="HOOK_N"/>
    <property type="match status" value="1"/>
</dbReference>
<feature type="domain" description="Calponin-homology (CH)" evidence="8">
    <location>
        <begin position="11"/>
        <end position="131"/>
    </location>
</feature>
<comment type="caution">
    <text evidence="9">The sequence shown here is derived from an EMBL/GenBank/DDBJ whole genome shotgun (WGS) entry which is preliminary data.</text>
</comment>
<dbReference type="PANTHER" id="PTHR18947:SF31">
    <property type="entry name" value="PROTEIN DAPLE"/>
    <property type="match status" value="1"/>
</dbReference>
<feature type="region of interest" description="Disordered" evidence="7">
    <location>
        <begin position="1416"/>
        <end position="1478"/>
    </location>
</feature>
<feature type="compositionally biased region" description="Polar residues" evidence="7">
    <location>
        <begin position="1842"/>
        <end position="1857"/>
    </location>
</feature>
<feature type="compositionally biased region" description="Low complexity" evidence="7">
    <location>
        <begin position="1567"/>
        <end position="1586"/>
    </location>
</feature>
<accession>A0AA97MBN8</accession>
<dbReference type="GO" id="GO:0008017">
    <property type="term" value="F:microtubule binding"/>
    <property type="evidence" value="ECO:0007669"/>
    <property type="project" value="TreeGrafter"/>
</dbReference>
<feature type="compositionally biased region" description="Basic and acidic residues" evidence="7">
    <location>
        <begin position="1416"/>
        <end position="1425"/>
    </location>
</feature>
<feature type="coiled-coil region" evidence="6">
    <location>
        <begin position="1042"/>
        <end position="1097"/>
    </location>
</feature>
<feature type="coiled-coil region" evidence="6">
    <location>
        <begin position="455"/>
        <end position="896"/>
    </location>
</feature>
<evidence type="ECO:0000256" key="6">
    <source>
        <dbReference type="SAM" id="Coils"/>
    </source>
</evidence>
<feature type="compositionally biased region" description="Polar residues" evidence="7">
    <location>
        <begin position="1431"/>
        <end position="1447"/>
    </location>
</feature>
<dbReference type="InterPro" id="IPR036872">
    <property type="entry name" value="CH_dom_sf"/>
</dbReference>
<evidence type="ECO:0000256" key="5">
    <source>
        <dbReference type="ARBA" id="ARBA00061299"/>
    </source>
</evidence>
<feature type="non-terminal residue" evidence="9">
    <location>
        <position position="2023"/>
    </location>
</feature>
<feature type="region of interest" description="Disordered" evidence="7">
    <location>
        <begin position="1908"/>
        <end position="2016"/>
    </location>
</feature>
<evidence type="ECO:0000256" key="3">
    <source>
        <dbReference type="ARBA" id="ARBA00022658"/>
    </source>
</evidence>
<feature type="region of interest" description="Disordered" evidence="7">
    <location>
        <begin position="1764"/>
        <end position="1804"/>
    </location>
</feature>
<gene>
    <name evidence="9" type="primary">Ccdc88c</name>
    <name evidence="9" type="ORF">MENNOV_R05059</name>
</gene>
<dbReference type="SUPFAM" id="SSF116907">
    <property type="entry name" value="Hook domain"/>
    <property type="match status" value="1"/>
</dbReference>
<feature type="region of interest" description="Disordered" evidence="7">
    <location>
        <begin position="1553"/>
        <end position="1588"/>
    </location>
</feature>
<comment type="subcellular location">
    <subcellularLocation>
        <location evidence="1">Cytoplasm</location>
    </subcellularLocation>
</comment>
<dbReference type="InterPro" id="IPR001715">
    <property type="entry name" value="CH_dom"/>
</dbReference>
<sequence>MDVTVSELLELFLQSPLVTWVKTFGDLGSGDQDNLGVYMDLVDGVVLNKIMLQIDPRPTNQRVNKHVNNDTYLRVQNLTILIRNIKTYYQEVLQQLIVMNLPNVLMIGKDPLSGKSMDEIKKLLLLVLGCAVQCERKEEFIERIKQLDIETQAAIVSHIQEVTHNQENVFDLQWLELPDMAPEELESLSRNMVFHLRRLIDERDECTEVIVDLTQERDYLQSQQPPSPLKVPSPDSSPNPANPLSNEDKQHLAVELADTKAKLRRIRQELEEKSEQLADSKHEVEQLTLELQKIKQENMHLASDARSARAYRDELDSLRERANRVERLEMELVRCKEKLHDVDFYKARMEAKDNIVLIETKAMLEEQLTIARARGDKLHELEKENLQLKSKLHDVELDRDTDKKRIEELLEENMVLEIAQKQSMNESAHLGWELEQLSKSTDLADTRKSFVFELNECASSRILKLEKDNQSLQNTIQELRDASLTSRESSLKFVELEKENQQLSKKIEKLQNQIEKEKQSNQDLETLSEELIKDKEQLQVVMETLKADKDRQIKDLKQENDHLNQVVLSLRQRSQVSSEARVKDIEKENKILHETVTETSSKLSKLEFEKKQLQKDFDQVREKVERVEEMEKELHRLERENEQLTKKAAVMKIVTEKVEVLEQENGDLEVENRKLRKSLDTLQNISIRLGDLERDNKQLDEENLELRRVVETMRFTTTKMAQIEAENKDLEREKEDLRKNVEMLKAMNKKSERLELSYQSVSSENQRLQQIVENSSKKIQELEKEVQGMESENQVLQRNLEELKVNAKHLERLEKENKALEQEMSQLEKDKKMLEKETKRLWQQVELKDAILDDSTVKLAVAEKENKTLEKEIARFRDSSNKLKEFEKDNKDLLKQVTIDKRTLATLREDLVLEKLKSQQLCSELDKLSQELEKIGLNKELLLEDDNGNDDTKYKVLESKTESALKSTLAVKEEKIAMLEAQMKDFLNLNQQLQNDLNMVKKDFDALKQTQQTGQCAQKSLRYSAEKLFPNQQMNEKLQTGHQETTTELLKLKDRAIELERNNAALHTEKQLLKEQLKHLETQNVSFNNQILTLQKQNVFLQEHNTALQTQTAKLQVENSTLSSQSASLMAQNALLQNQQTAKENENENLLKQKEQLKAEYESLLQDHEHLASLHERQSTEYEMLINQHSCLKTLHKNLDLEHKGLGERYNSLMKHKAELEELEFVLKTEREVLQQERRSNAITTGENQKLREELDRVNFLHSQLKAEYEGLHSHTKELKTSLNNSQLELNRWQARYDELKEQHQSMDISLTKLDNHCELLSRLKGNLEEENHHLLSQIQMLSQQNQMLLEQNMESKEQYHEEQKQYIDKLNALRRHKEKLEEKIMDQYKFYDPAPKKKNPWIGARALVKLIKPKKETTRERLKPAAESPTWHSESPEMVNSPSASQKLKHQHEAQDNTSQGANPMEERENPGGSSNKVLMDLKQKRNSHHGGSNDNVEISADSVTKPCCVEMGPRTYSTSAIHLHTSTPISRLQSRPKGYNSEDNLCEQSPEVEFASTRQHVSRPNSLESSRNASSSSSPLNLKGSLDHIHGRTESLSSEDMVPSREAPALLRDTYSLHSAAAFLSPSSRHESSSHRNGLISCDVPQKSNPSQSYAGRQRSASPGSEMVTLEEFLEESNRLSLQSDTSSNRDDLLSDYFRKANEPSATGSLLVQPSRKEAANMPTSLVAPTVKMGTSGEEGRMAKPENYMKPNLRQVEPDALANPQGSLKLPHTPQHQPASGMRQMAQPQQPGTVSRRSTSLSRAFSLASADLLRATGPEAYRQESPQKSAAELHGGKDAVSQTTRASVPTSSQATLRERPQSAKVAGSLQGVDSRCRQLDARRLSLVPPKDERPLSFHQFSASPITSTSSLNVQQQERVNPGQHYSSALHTPSKVKPKPAARTEEVATVTPARAVSSSTEGNISLGQGQGDAPLTKCQGKLLESSSGAVEEPVRGSNSNSTPGSPDPQGDQQTVWYEYGCV</sequence>
<feature type="compositionally biased region" description="Polar residues" evidence="7">
    <location>
        <begin position="1957"/>
        <end position="1968"/>
    </location>
</feature>
<dbReference type="GO" id="GO:0005737">
    <property type="term" value="C:cytoplasm"/>
    <property type="evidence" value="ECO:0007669"/>
    <property type="project" value="UniProtKB-SubCell"/>
</dbReference>
<feature type="compositionally biased region" description="Polar residues" evidence="7">
    <location>
        <begin position="1788"/>
        <end position="1804"/>
    </location>
</feature>
<feature type="coiled-coil region" evidence="6">
    <location>
        <begin position="1234"/>
        <end position="1384"/>
    </location>
</feature>
<feature type="region of interest" description="Disordered" evidence="7">
    <location>
        <begin position="1628"/>
        <end position="1668"/>
    </location>
</feature>
<feature type="coiled-coil region" evidence="6">
    <location>
        <begin position="249"/>
        <end position="338"/>
    </location>
</feature>
<dbReference type="PROSITE" id="PS50021">
    <property type="entry name" value="CH"/>
    <property type="match status" value="1"/>
</dbReference>
<feature type="region of interest" description="Disordered" evidence="7">
    <location>
        <begin position="1821"/>
        <end position="1874"/>
    </location>
</feature>
<feature type="region of interest" description="Disordered" evidence="7">
    <location>
        <begin position="218"/>
        <end position="249"/>
    </location>
</feature>
<organism evidence="9">
    <name type="scientific">Menura novaehollandiae</name>
    <name type="common">superb lyrebird</name>
    <dbReference type="NCBI Taxonomy" id="47692"/>
    <lineage>
        <taxon>Eukaryota</taxon>
        <taxon>Metazoa</taxon>
        <taxon>Chordata</taxon>
        <taxon>Craniata</taxon>
        <taxon>Vertebrata</taxon>
        <taxon>Euteleostomi</taxon>
        <taxon>Archelosauria</taxon>
        <taxon>Archosauria</taxon>
        <taxon>Dinosauria</taxon>
        <taxon>Saurischia</taxon>
        <taxon>Theropoda</taxon>
        <taxon>Coelurosauria</taxon>
        <taxon>Aves</taxon>
        <taxon>Neognathae</taxon>
        <taxon>Neoaves</taxon>
        <taxon>Telluraves</taxon>
        <taxon>Australaves</taxon>
        <taxon>Passeriformes</taxon>
        <taxon>Menuridae</taxon>
        <taxon>Menura</taxon>
    </lineage>
</organism>
<evidence type="ECO:0000256" key="7">
    <source>
        <dbReference type="SAM" id="MobiDB-lite"/>
    </source>
</evidence>
<keyword evidence="3" id="KW-0344">Guanine-nucleotide releasing factor</keyword>
<proteinExistence type="inferred from homology"/>
<dbReference type="GO" id="GO:0005085">
    <property type="term" value="F:guanyl-nucleotide exchange factor activity"/>
    <property type="evidence" value="ECO:0007669"/>
    <property type="project" value="UniProtKB-KW"/>
</dbReference>
<protein>
    <submittedName>
        <fullName evidence="9">DAPLE protein</fullName>
    </submittedName>
</protein>
<dbReference type="PANTHER" id="PTHR18947">
    <property type="entry name" value="HOOK PROTEINS"/>
    <property type="match status" value="1"/>
</dbReference>
<evidence type="ECO:0000313" key="10">
    <source>
        <dbReference type="Proteomes" id="UP000521578"/>
    </source>
</evidence>
<feature type="compositionally biased region" description="Polar residues" evidence="7">
    <location>
        <begin position="1997"/>
        <end position="2016"/>
    </location>
</feature>
<evidence type="ECO:0000256" key="4">
    <source>
        <dbReference type="ARBA" id="ARBA00023054"/>
    </source>
</evidence>
<feature type="coiled-coil region" evidence="6">
    <location>
        <begin position="378"/>
        <end position="426"/>
    </location>
</feature>
<keyword evidence="2" id="KW-0963">Cytoplasm</keyword>
<dbReference type="GO" id="GO:0030705">
    <property type="term" value="P:cytoskeleton-dependent intracellular transport"/>
    <property type="evidence" value="ECO:0007669"/>
    <property type="project" value="InterPro"/>
</dbReference>
<dbReference type="EMBL" id="VWPS01000038">
    <property type="protein sequence ID" value="NXE88819.1"/>
    <property type="molecule type" value="Genomic_DNA"/>
</dbReference>
<keyword evidence="4 6" id="KW-0175">Coiled coil</keyword>
<reference evidence="9" key="1">
    <citation type="submission" date="2022-12" db="EMBL/GenBank/DDBJ databases">
        <title>Bird 10,000 Genomes (B10K) Project - Family phase.</title>
        <authorList>
            <person name="Zhang G."/>
        </authorList>
    </citation>
    <scope>NUCLEOTIDE SEQUENCE</scope>
    <source>
        <strain evidence="9">B10K-CU-030-46</strain>
        <tissue evidence="9">Muscle</tissue>
    </source>
</reference>
<evidence type="ECO:0000256" key="1">
    <source>
        <dbReference type="ARBA" id="ARBA00004496"/>
    </source>
</evidence>
<name>A0AA97MBN8_9PASS</name>
<feature type="compositionally biased region" description="Polar residues" evidence="7">
    <location>
        <begin position="1648"/>
        <end position="1665"/>
    </location>
</feature>
<feature type="compositionally biased region" description="Pro residues" evidence="7">
    <location>
        <begin position="225"/>
        <end position="241"/>
    </location>
</feature>
<evidence type="ECO:0000256" key="2">
    <source>
        <dbReference type="ARBA" id="ARBA00022490"/>
    </source>
</evidence>
<dbReference type="Gene3D" id="1.10.418.10">
    <property type="entry name" value="Calponin-like domain"/>
    <property type="match status" value="1"/>
</dbReference>
<feature type="region of interest" description="Disordered" evidence="7">
    <location>
        <begin position="1732"/>
        <end position="1751"/>
    </location>
</feature>
<evidence type="ECO:0000259" key="8">
    <source>
        <dbReference type="PROSITE" id="PS50021"/>
    </source>
</evidence>